<feature type="region of interest" description="Disordered" evidence="1">
    <location>
        <begin position="247"/>
        <end position="295"/>
    </location>
</feature>
<organism evidence="2 3">
    <name type="scientific">Strongylus vulgaris</name>
    <name type="common">Blood worm</name>
    <dbReference type="NCBI Taxonomy" id="40348"/>
    <lineage>
        <taxon>Eukaryota</taxon>
        <taxon>Metazoa</taxon>
        <taxon>Ecdysozoa</taxon>
        <taxon>Nematoda</taxon>
        <taxon>Chromadorea</taxon>
        <taxon>Rhabditida</taxon>
        <taxon>Rhabditina</taxon>
        <taxon>Rhabditomorpha</taxon>
        <taxon>Strongyloidea</taxon>
        <taxon>Strongylidae</taxon>
        <taxon>Strongylus</taxon>
    </lineage>
</organism>
<reference evidence="2 3" key="1">
    <citation type="submission" date="2018-11" db="EMBL/GenBank/DDBJ databases">
        <authorList>
            <consortium name="Pathogen Informatics"/>
        </authorList>
    </citation>
    <scope>NUCLEOTIDE SEQUENCE [LARGE SCALE GENOMIC DNA]</scope>
</reference>
<protein>
    <submittedName>
        <fullName evidence="2">Uncharacterized protein</fullName>
    </submittedName>
</protein>
<feature type="region of interest" description="Disordered" evidence="1">
    <location>
        <begin position="89"/>
        <end position="225"/>
    </location>
</feature>
<dbReference type="EMBL" id="UYYB01016671">
    <property type="protein sequence ID" value="VDM70572.1"/>
    <property type="molecule type" value="Genomic_DNA"/>
</dbReference>
<feature type="non-terminal residue" evidence="2">
    <location>
        <position position="295"/>
    </location>
</feature>
<dbReference type="OrthoDB" id="5806338at2759"/>
<proteinExistence type="predicted"/>
<accession>A0A3P7KTQ7</accession>
<evidence type="ECO:0000256" key="1">
    <source>
        <dbReference type="SAM" id="MobiDB-lite"/>
    </source>
</evidence>
<sequence length="295" mass="34537">MIRIVDPMRTYIPWGARLRYTRRPGHHHPHHPHHPPAFDGVIHRLGVQEKKEQLTEQVAKGMQYLTEIGQVVTSALANFGIDASYEVQVEEDKKKKEQEKKENSEEKKEENKELKSEAPAEEKKEEQAENENAAETPVLDNDVKEKHKCDKRHSPPRPVPSFKAFPNLQSAEAEYRQASAKTKTEEPPKISENRQEQDADMKKHRHNPTHGADGRPPLGFSSWRAGYSYRTPVSYDRDYRDYDRYDEKRFARNACDEPKRAREAGFEPKRRDRHRPWSWYSREEEAAPSRRGGRH</sequence>
<feature type="compositionally biased region" description="Basic and acidic residues" evidence="1">
    <location>
        <begin position="90"/>
        <end position="127"/>
    </location>
</feature>
<dbReference type="AlphaFoldDB" id="A0A3P7KTQ7"/>
<name>A0A3P7KTQ7_STRVU</name>
<evidence type="ECO:0000313" key="3">
    <source>
        <dbReference type="Proteomes" id="UP000270094"/>
    </source>
</evidence>
<feature type="compositionally biased region" description="Basic and acidic residues" evidence="1">
    <location>
        <begin position="247"/>
        <end position="270"/>
    </location>
</feature>
<keyword evidence="3" id="KW-1185">Reference proteome</keyword>
<dbReference type="Proteomes" id="UP000270094">
    <property type="component" value="Unassembled WGS sequence"/>
</dbReference>
<gene>
    <name evidence="2" type="ORF">SVUK_LOCUS5570</name>
</gene>
<feature type="compositionally biased region" description="Basic and acidic residues" evidence="1">
    <location>
        <begin position="182"/>
        <end position="201"/>
    </location>
</feature>
<evidence type="ECO:0000313" key="2">
    <source>
        <dbReference type="EMBL" id="VDM70572.1"/>
    </source>
</evidence>